<feature type="transmembrane region" description="Helical" evidence="2">
    <location>
        <begin position="233"/>
        <end position="253"/>
    </location>
</feature>
<dbReference type="Proteomes" id="UP001500893">
    <property type="component" value="Unassembled WGS sequence"/>
</dbReference>
<feature type="transmembrane region" description="Helical" evidence="2">
    <location>
        <begin position="156"/>
        <end position="173"/>
    </location>
</feature>
<keyword evidence="2" id="KW-1133">Transmembrane helix</keyword>
<evidence type="ECO:0000313" key="4">
    <source>
        <dbReference type="EMBL" id="GAA3146912.1"/>
    </source>
</evidence>
<dbReference type="Pfam" id="PF14219">
    <property type="entry name" value="DUF4328"/>
    <property type="match status" value="1"/>
</dbReference>
<gene>
    <name evidence="4" type="ORF">GCM10010521_37610</name>
</gene>
<name>A0ABP6NFV9_9ACTN</name>
<sequence length="275" mass="29454">MPDRMFGYSRVRFGESRARRLSSHLSRGDRSMPAPMPAPAPAPVPPYAGPPGGPRLRSPAGLARATAVLLGLVVAADVFACFADVLEVNVTGDIADGVVGSDLLGRADRADTLYGASGIAQGTALVATAVVYLCWLWRVRVNAEVFDASRHRMGRGWTIGGWFCPIVNLWFPRRIVADTWEASAPWGARGGHGVVNAWWTVWLVGLFVGRFAFSSSRHAETADELREAAKAMLVSDAVDIAAAVLAIVVVLRLTRMQERKVLSGELPTPLTPALG</sequence>
<evidence type="ECO:0000313" key="5">
    <source>
        <dbReference type="Proteomes" id="UP001500893"/>
    </source>
</evidence>
<dbReference type="EMBL" id="BAAAVM010000048">
    <property type="protein sequence ID" value="GAA3146912.1"/>
    <property type="molecule type" value="Genomic_DNA"/>
</dbReference>
<feature type="domain" description="DUF4328" evidence="3">
    <location>
        <begin position="106"/>
        <end position="255"/>
    </location>
</feature>
<accession>A0ABP6NFV9</accession>
<keyword evidence="5" id="KW-1185">Reference proteome</keyword>
<dbReference type="RefSeq" id="WP_345053180.1">
    <property type="nucleotide sequence ID" value="NZ_BAAAVM010000048.1"/>
</dbReference>
<organism evidence="4 5">
    <name type="scientific">Streptomyces rameus</name>
    <dbReference type="NCBI Taxonomy" id="68261"/>
    <lineage>
        <taxon>Bacteria</taxon>
        <taxon>Bacillati</taxon>
        <taxon>Actinomycetota</taxon>
        <taxon>Actinomycetes</taxon>
        <taxon>Kitasatosporales</taxon>
        <taxon>Streptomycetaceae</taxon>
        <taxon>Streptomyces</taxon>
    </lineage>
</organism>
<feature type="transmembrane region" description="Helical" evidence="2">
    <location>
        <begin position="113"/>
        <end position="135"/>
    </location>
</feature>
<feature type="compositionally biased region" description="Pro residues" evidence="1">
    <location>
        <begin position="34"/>
        <end position="53"/>
    </location>
</feature>
<dbReference type="InterPro" id="IPR025565">
    <property type="entry name" value="DUF4328"/>
</dbReference>
<reference evidence="5" key="1">
    <citation type="journal article" date="2019" name="Int. J. Syst. Evol. Microbiol.">
        <title>The Global Catalogue of Microorganisms (GCM) 10K type strain sequencing project: providing services to taxonomists for standard genome sequencing and annotation.</title>
        <authorList>
            <consortium name="The Broad Institute Genomics Platform"/>
            <consortium name="The Broad Institute Genome Sequencing Center for Infectious Disease"/>
            <person name="Wu L."/>
            <person name="Ma J."/>
        </authorList>
    </citation>
    <scope>NUCLEOTIDE SEQUENCE [LARGE SCALE GENOMIC DNA]</scope>
    <source>
        <strain evidence="5">JCM 11574</strain>
    </source>
</reference>
<proteinExistence type="predicted"/>
<feature type="transmembrane region" description="Helical" evidence="2">
    <location>
        <begin position="193"/>
        <end position="213"/>
    </location>
</feature>
<evidence type="ECO:0000256" key="2">
    <source>
        <dbReference type="SAM" id="Phobius"/>
    </source>
</evidence>
<protein>
    <recommendedName>
        <fullName evidence="3">DUF4328 domain-containing protein</fullName>
    </recommendedName>
</protein>
<feature type="region of interest" description="Disordered" evidence="1">
    <location>
        <begin position="19"/>
        <end position="53"/>
    </location>
</feature>
<evidence type="ECO:0000256" key="1">
    <source>
        <dbReference type="SAM" id="MobiDB-lite"/>
    </source>
</evidence>
<comment type="caution">
    <text evidence="4">The sequence shown here is derived from an EMBL/GenBank/DDBJ whole genome shotgun (WGS) entry which is preliminary data.</text>
</comment>
<keyword evidence="2" id="KW-0812">Transmembrane</keyword>
<evidence type="ECO:0000259" key="3">
    <source>
        <dbReference type="Pfam" id="PF14219"/>
    </source>
</evidence>
<keyword evidence="2" id="KW-0472">Membrane</keyword>